<feature type="region of interest" description="Disordered" evidence="2">
    <location>
        <begin position="185"/>
        <end position="274"/>
    </location>
</feature>
<dbReference type="InterPro" id="IPR002156">
    <property type="entry name" value="RNaseH_domain"/>
</dbReference>
<feature type="compositionally biased region" description="Basic and acidic residues" evidence="2">
    <location>
        <begin position="200"/>
        <end position="220"/>
    </location>
</feature>
<sequence length="687" mass="78935">MIRGKINRKRSYGQMERWMDNEISFPSVQGCQLVDSPIIVEALIEGFQVRWIYVDGGSSSEVMYEHCFRNLWTETKARLIESRTPLVGFSEEVNYPMGVINLNVTMGEPGKLRTVTMEFVVVKSHSPYNVILGRTALRSLGAVASTIHSMIKFHTDNEIATMVTKRETLQECRRMEEAQGPVLERRITHPRIQASGLKETTIKEKEEIQEQNNEKEETDKSGQSSSSHPYRETIWGKKDKEKDELPKEPNESKPSKKVIIHDGHPDHTVTIGGNLTTESEHELKTYPHIEPRIQRKKSITLDRRKVVKKEVAEWLKDGIVKRVRYPSWVANPVLVKKPDNSWRMCIDFKDLNKACPKDLYPLPEIDWKIESLMGFKYKCFLDAYKGYHQIQMAKKDEEKTAFHTDEGVFCYTKMPFGLKNVKATYQRLVDTTFVGEMGRNLEAYVDDMVIKSKTELDMIKDIEETLLTLKKVNMKLNPKKCSFGMEEGKFLGYIVTSEGIRANPEKTKAVMNMPSPSSLKQMQRLSECQKTSLHMQERMGKDETSMERKVPEVRRTVEDQIPTGENLILIDPEGAEYSYALRGNFTNSNNDAEYEALLAGLRITAKMKVKKMHAFVDSKLVASQVEGSYEARGEKTKKYREKVLEMVRSFSNFRKSHIPREENKKDDALSKLAVLQCEGLTKGILIE</sequence>
<dbReference type="Gene3D" id="2.40.70.10">
    <property type="entry name" value="Acid Proteases"/>
    <property type="match status" value="1"/>
</dbReference>
<dbReference type="InterPro" id="IPR053134">
    <property type="entry name" value="RNA-dir_DNA_polymerase"/>
</dbReference>
<evidence type="ECO:0000259" key="3">
    <source>
        <dbReference type="Pfam" id="PF00078"/>
    </source>
</evidence>
<dbReference type="CDD" id="cd09279">
    <property type="entry name" value="RNase_HI_like"/>
    <property type="match status" value="1"/>
</dbReference>
<dbReference type="EMBL" id="BQNB010021626">
    <property type="protein sequence ID" value="GJU08381.1"/>
    <property type="molecule type" value="Genomic_DNA"/>
</dbReference>
<dbReference type="Pfam" id="PF00078">
    <property type="entry name" value="RVT_1"/>
    <property type="match status" value="1"/>
</dbReference>
<evidence type="ECO:0000259" key="4">
    <source>
        <dbReference type="Pfam" id="PF13456"/>
    </source>
</evidence>
<evidence type="ECO:0000256" key="1">
    <source>
        <dbReference type="ARBA" id="ARBA00023172"/>
    </source>
</evidence>
<dbReference type="InterPro" id="IPR021109">
    <property type="entry name" value="Peptidase_aspartic_dom_sf"/>
</dbReference>
<dbReference type="CDD" id="cd01647">
    <property type="entry name" value="RT_LTR"/>
    <property type="match status" value="1"/>
</dbReference>
<dbReference type="GO" id="GO:0003964">
    <property type="term" value="F:RNA-directed DNA polymerase activity"/>
    <property type="evidence" value="ECO:0007669"/>
    <property type="project" value="UniProtKB-KW"/>
</dbReference>
<keyword evidence="5" id="KW-0548">Nucleotidyltransferase</keyword>
<dbReference type="Pfam" id="PF13456">
    <property type="entry name" value="RVT_3"/>
    <property type="match status" value="1"/>
</dbReference>
<accession>A0ABQ5J770</accession>
<reference evidence="5" key="1">
    <citation type="journal article" date="2022" name="Int. J. Mol. Sci.">
        <title>Draft Genome of Tanacetum Coccineum: Genomic Comparison of Closely Related Tanacetum-Family Plants.</title>
        <authorList>
            <person name="Yamashiro T."/>
            <person name="Shiraishi A."/>
            <person name="Nakayama K."/>
            <person name="Satake H."/>
        </authorList>
    </citation>
    <scope>NUCLEOTIDE SEQUENCE</scope>
</reference>
<feature type="domain" description="RNase H type-1" evidence="4">
    <location>
        <begin position="568"/>
        <end position="672"/>
    </location>
</feature>
<dbReference type="PANTHER" id="PTHR24559:SF444">
    <property type="entry name" value="REVERSE TRANSCRIPTASE DOMAIN-CONTAINING PROTEIN"/>
    <property type="match status" value="1"/>
</dbReference>
<dbReference type="Proteomes" id="UP001151760">
    <property type="component" value="Unassembled WGS sequence"/>
</dbReference>
<dbReference type="Gene3D" id="3.30.420.10">
    <property type="entry name" value="Ribonuclease H-like superfamily/Ribonuclease H"/>
    <property type="match status" value="1"/>
</dbReference>
<dbReference type="PANTHER" id="PTHR24559">
    <property type="entry name" value="TRANSPOSON TY3-I GAG-POL POLYPROTEIN"/>
    <property type="match status" value="1"/>
</dbReference>
<keyword evidence="5" id="KW-0808">Transferase</keyword>
<evidence type="ECO:0000313" key="6">
    <source>
        <dbReference type="Proteomes" id="UP001151760"/>
    </source>
</evidence>
<proteinExistence type="predicted"/>
<dbReference type="InterPro" id="IPR043502">
    <property type="entry name" value="DNA/RNA_pol_sf"/>
</dbReference>
<dbReference type="InterPro" id="IPR000477">
    <property type="entry name" value="RT_dom"/>
</dbReference>
<dbReference type="Gene3D" id="3.30.70.270">
    <property type="match status" value="1"/>
</dbReference>
<organism evidence="5 6">
    <name type="scientific">Tanacetum coccineum</name>
    <dbReference type="NCBI Taxonomy" id="301880"/>
    <lineage>
        <taxon>Eukaryota</taxon>
        <taxon>Viridiplantae</taxon>
        <taxon>Streptophyta</taxon>
        <taxon>Embryophyta</taxon>
        <taxon>Tracheophyta</taxon>
        <taxon>Spermatophyta</taxon>
        <taxon>Magnoliopsida</taxon>
        <taxon>eudicotyledons</taxon>
        <taxon>Gunneridae</taxon>
        <taxon>Pentapetalae</taxon>
        <taxon>asterids</taxon>
        <taxon>campanulids</taxon>
        <taxon>Asterales</taxon>
        <taxon>Asteraceae</taxon>
        <taxon>Asteroideae</taxon>
        <taxon>Anthemideae</taxon>
        <taxon>Anthemidinae</taxon>
        <taxon>Tanacetum</taxon>
    </lineage>
</organism>
<dbReference type="InterPro" id="IPR036397">
    <property type="entry name" value="RNaseH_sf"/>
</dbReference>
<comment type="caution">
    <text evidence="5">The sequence shown here is derived from an EMBL/GenBank/DDBJ whole genome shotgun (WGS) entry which is preliminary data.</text>
</comment>
<gene>
    <name evidence="5" type="ORF">Tco_1124811</name>
</gene>
<keyword evidence="5" id="KW-0695">RNA-directed DNA polymerase</keyword>
<keyword evidence="6" id="KW-1185">Reference proteome</keyword>
<evidence type="ECO:0000313" key="5">
    <source>
        <dbReference type="EMBL" id="GJU08381.1"/>
    </source>
</evidence>
<dbReference type="Gene3D" id="3.10.10.10">
    <property type="entry name" value="HIV Type 1 Reverse Transcriptase, subunit A, domain 1"/>
    <property type="match status" value="1"/>
</dbReference>
<dbReference type="SUPFAM" id="SSF56672">
    <property type="entry name" value="DNA/RNA polymerases"/>
    <property type="match status" value="1"/>
</dbReference>
<evidence type="ECO:0000256" key="2">
    <source>
        <dbReference type="SAM" id="MobiDB-lite"/>
    </source>
</evidence>
<keyword evidence="1" id="KW-0233">DNA recombination</keyword>
<reference evidence="5" key="2">
    <citation type="submission" date="2022-01" db="EMBL/GenBank/DDBJ databases">
        <authorList>
            <person name="Yamashiro T."/>
            <person name="Shiraishi A."/>
            <person name="Satake H."/>
            <person name="Nakayama K."/>
        </authorList>
    </citation>
    <scope>NUCLEOTIDE SEQUENCE</scope>
</reference>
<feature type="compositionally biased region" description="Basic and acidic residues" evidence="2">
    <location>
        <begin position="229"/>
        <end position="267"/>
    </location>
</feature>
<feature type="domain" description="Reverse transcriptase" evidence="3">
    <location>
        <begin position="335"/>
        <end position="495"/>
    </location>
</feature>
<protein>
    <submittedName>
        <fullName evidence="5">Reverse transcriptase domain-containing protein</fullName>
    </submittedName>
</protein>
<dbReference type="InterPro" id="IPR043128">
    <property type="entry name" value="Rev_trsase/Diguanyl_cyclase"/>
</dbReference>
<name>A0ABQ5J770_9ASTR</name>